<organism evidence="3 4">
    <name type="scientific">Hymenobacter gummosus</name>
    <dbReference type="NCBI Taxonomy" id="1776032"/>
    <lineage>
        <taxon>Bacteria</taxon>
        <taxon>Pseudomonadati</taxon>
        <taxon>Bacteroidota</taxon>
        <taxon>Cytophagia</taxon>
        <taxon>Cytophagales</taxon>
        <taxon>Hymenobacteraceae</taxon>
        <taxon>Hymenobacter</taxon>
    </lineage>
</organism>
<dbReference type="AlphaFoldDB" id="A0A3S0H8M6"/>
<dbReference type="Proteomes" id="UP000282184">
    <property type="component" value="Unassembled WGS sequence"/>
</dbReference>
<reference evidence="3 4" key="1">
    <citation type="submission" date="2018-12" db="EMBL/GenBank/DDBJ databases">
        <title>Hymenobacter gummosus sp. nov., isolated from a spring.</title>
        <authorList>
            <person name="Nie L."/>
        </authorList>
    </citation>
    <scope>NUCLEOTIDE SEQUENCE [LARGE SCALE GENOMIC DNA]</scope>
    <source>
        <strain evidence="3 4">KCTC 52166</strain>
    </source>
</reference>
<comment type="caution">
    <text evidence="3">The sequence shown here is derived from an EMBL/GenBank/DDBJ whole genome shotgun (WGS) entry which is preliminary data.</text>
</comment>
<evidence type="ECO:0000313" key="4">
    <source>
        <dbReference type="Proteomes" id="UP000282184"/>
    </source>
</evidence>
<protein>
    <recommendedName>
        <fullName evidence="5">Periplasmic heavy metal sensor</fullName>
    </recommendedName>
</protein>
<name>A0A3S0H8M6_9BACT</name>
<proteinExistence type="predicted"/>
<feature type="region of interest" description="Disordered" evidence="1">
    <location>
        <begin position="135"/>
        <end position="164"/>
    </location>
</feature>
<gene>
    <name evidence="3" type="ORF">EJV47_08055</name>
</gene>
<evidence type="ECO:0000256" key="1">
    <source>
        <dbReference type="SAM" id="MobiDB-lite"/>
    </source>
</evidence>
<evidence type="ECO:0000313" key="3">
    <source>
        <dbReference type="EMBL" id="RTQ51737.1"/>
    </source>
</evidence>
<evidence type="ECO:0008006" key="5">
    <source>
        <dbReference type="Google" id="ProtNLM"/>
    </source>
</evidence>
<dbReference type="EMBL" id="RXOF01000003">
    <property type="protein sequence ID" value="RTQ51737.1"/>
    <property type="molecule type" value="Genomic_DNA"/>
</dbReference>
<dbReference type="RefSeq" id="WP_126692629.1">
    <property type="nucleotide sequence ID" value="NZ_RXOF01000003.1"/>
</dbReference>
<keyword evidence="4" id="KW-1185">Reference proteome</keyword>
<evidence type="ECO:0000256" key="2">
    <source>
        <dbReference type="SAM" id="SignalP"/>
    </source>
</evidence>
<feature type="chain" id="PRO_5018639598" description="Periplasmic heavy metal sensor" evidence="2">
    <location>
        <begin position="27"/>
        <end position="164"/>
    </location>
</feature>
<keyword evidence="2" id="KW-0732">Signal</keyword>
<dbReference type="OrthoDB" id="883917at2"/>
<feature type="signal peptide" evidence="2">
    <location>
        <begin position="1"/>
        <end position="26"/>
    </location>
</feature>
<accession>A0A3S0H8M6</accession>
<sequence>MTSPAHFFPALLLTAALLAAPAATQAQTAKPKAKPAGAAKPQTPPPAPAPKVDETKIQAQAQSLTQNLKQALGLTPQQEAKVLDINQRCIRQVEVARIQYRQDLRKMNEVVEDIGSSRLTLLKDVLSPAQFNKYQQAREKKMGVPSQAASQGNAVPGLPPGRGE</sequence>
<feature type="compositionally biased region" description="Low complexity" evidence="1">
    <location>
        <begin position="27"/>
        <end position="41"/>
    </location>
</feature>
<feature type="region of interest" description="Disordered" evidence="1">
    <location>
        <begin position="27"/>
        <end position="53"/>
    </location>
</feature>